<dbReference type="PANTHER" id="PTHR10434:SF40">
    <property type="entry name" value="1-ACYL-SN-GLYCEROL-3-PHOSPHATE ACYLTRANSFERASE"/>
    <property type="match status" value="1"/>
</dbReference>
<organism evidence="6 7">
    <name type="scientific">Falsiroseomonas stagni DSM 19981</name>
    <dbReference type="NCBI Taxonomy" id="1123062"/>
    <lineage>
        <taxon>Bacteria</taxon>
        <taxon>Pseudomonadati</taxon>
        <taxon>Pseudomonadota</taxon>
        <taxon>Alphaproteobacteria</taxon>
        <taxon>Acetobacterales</taxon>
        <taxon>Roseomonadaceae</taxon>
        <taxon>Falsiroseomonas</taxon>
    </lineage>
</organism>
<gene>
    <name evidence="6" type="ORF">SAMN02745775_112141</name>
</gene>
<dbReference type="PANTHER" id="PTHR10434">
    <property type="entry name" value="1-ACYL-SN-GLYCEROL-3-PHOSPHATE ACYLTRANSFERASE"/>
    <property type="match status" value="1"/>
</dbReference>
<dbReference type="SUPFAM" id="SSF69593">
    <property type="entry name" value="Glycerol-3-phosphate (1)-acyltransferase"/>
    <property type="match status" value="1"/>
</dbReference>
<dbReference type="GO" id="GO:0003841">
    <property type="term" value="F:1-acylglycerol-3-phosphate O-acyltransferase activity"/>
    <property type="evidence" value="ECO:0007669"/>
    <property type="project" value="TreeGrafter"/>
</dbReference>
<dbReference type="EMBL" id="FOSQ01000012">
    <property type="protein sequence ID" value="SFK97052.1"/>
    <property type="molecule type" value="Genomic_DNA"/>
</dbReference>
<keyword evidence="4" id="KW-0812">Transmembrane</keyword>
<evidence type="ECO:0000313" key="7">
    <source>
        <dbReference type="Proteomes" id="UP000199473"/>
    </source>
</evidence>
<dbReference type="SMART" id="SM00563">
    <property type="entry name" value="PlsC"/>
    <property type="match status" value="1"/>
</dbReference>
<proteinExistence type="predicted"/>
<keyword evidence="3 6" id="KW-0012">Acyltransferase</keyword>
<dbReference type="Proteomes" id="UP000199473">
    <property type="component" value="Unassembled WGS sequence"/>
</dbReference>
<feature type="domain" description="Phospholipid/glycerol acyltransferase" evidence="5">
    <location>
        <begin position="76"/>
        <end position="190"/>
    </location>
</feature>
<evidence type="ECO:0000256" key="3">
    <source>
        <dbReference type="ARBA" id="ARBA00023315"/>
    </source>
</evidence>
<feature type="transmembrane region" description="Helical" evidence="4">
    <location>
        <begin position="12"/>
        <end position="34"/>
    </location>
</feature>
<evidence type="ECO:0000313" key="6">
    <source>
        <dbReference type="EMBL" id="SFK97052.1"/>
    </source>
</evidence>
<accession>A0A1I4DTV6</accession>
<dbReference type="GO" id="GO:0006654">
    <property type="term" value="P:phosphatidic acid biosynthetic process"/>
    <property type="evidence" value="ECO:0007669"/>
    <property type="project" value="TreeGrafter"/>
</dbReference>
<evidence type="ECO:0000259" key="5">
    <source>
        <dbReference type="SMART" id="SM00563"/>
    </source>
</evidence>
<keyword evidence="4" id="KW-0472">Membrane</keyword>
<keyword evidence="4" id="KW-1133">Transmembrane helix</keyword>
<dbReference type="InterPro" id="IPR002123">
    <property type="entry name" value="Plipid/glycerol_acylTrfase"/>
</dbReference>
<dbReference type="Pfam" id="PF01553">
    <property type="entry name" value="Acyltransferase"/>
    <property type="match status" value="1"/>
</dbReference>
<comment type="pathway">
    <text evidence="1">Lipid metabolism.</text>
</comment>
<name>A0A1I4DTV6_9PROT</name>
<reference evidence="6 7" key="1">
    <citation type="submission" date="2016-10" db="EMBL/GenBank/DDBJ databases">
        <authorList>
            <person name="de Groot N.N."/>
        </authorList>
    </citation>
    <scope>NUCLEOTIDE SEQUENCE [LARGE SCALE GENOMIC DNA]</scope>
    <source>
        <strain evidence="6 7">DSM 19981</strain>
    </source>
</reference>
<protein>
    <submittedName>
        <fullName evidence="6">1-acyl-sn-glycerol-3-phosphate acyltransferase</fullName>
    </submittedName>
</protein>
<evidence type="ECO:0000256" key="1">
    <source>
        <dbReference type="ARBA" id="ARBA00005189"/>
    </source>
</evidence>
<keyword evidence="2 6" id="KW-0808">Transferase</keyword>
<evidence type="ECO:0000256" key="2">
    <source>
        <dbReference type="ARBA" id="ARBA00022679"/>
    </source>
</evidence>
<sequence>MRSYPVVWLRSLLFNILFFGITFVMVLVAIPTLFMSREAAMRTANVWSWLIMQALRFVVGVRIDIRGWENIPPGGVVIAAKHQSAFDTIVWLGLLKQPAYVMKKELLSIPLYGHYARRAGMIPVDREGGGPALRAMLRAATQSVEEGRQVVIFPEGTRTAVGERVPYQPGVVAIAAATGVGVVPVATDSGRVWGRRAFLKHPGTIRISVLPPLPPGLNRAKLLTALEEQIETETDRLMAEPQG</sequence>
<dbReference type="AlphaFoldDB" id="A0A1I4DTV6"/>
<keyword evidence="7" id="KW-1185">Reference proteome</keyword>
<dbReference type="RefSeq" id="WP_245762239.1">
    <property type="nucleotide sequence ID" value="NZ_FOSQ01000012.1"/>
</dbReference>
<evidence type="ECO:0000256" key="4">
    <source>
        <dbReference type="SAM" id="Phobius"/>
    </source>
</evidence>
<dbReference type="CDD" id="cd07989">
    <property type="entry name" value="LPLAT_AGPAT-like"/>
    <property type="match status" value="1"/>
</dbReference>
<dbReference type="STRING" id="1123062.SAMN02745775_112141"/>